<evidence type="ECO:0000313" key="2">
    <source>
        <dbReference type="Proteomes" id="UP000095210"/>
    </source>
</evidence>
<protein>
    <submittedName>
        <fullName evidence="1">Uncharacterized protein</fullName>
    </submittedName>
</protein>
<proteinExistence type="predicted"/>
<evidence type="ECO:0000313" key="1">
    <source>
        <dbReference type="EMBL" id="AOS60894.1"/>
    </source>
</evidence>
<keyword evidence="2" id="KW-1185">Reference proteome</keyword>
<accession>A0AAC9HKH3</accession>
<reference evidence="2" key="1">
    <citation type="submission" date="2016-03" db="EMBL/GenBank/DDBJ databases">
        <title>Complete genome sequence of the type strain Actinoalloteichus hymeniacidonis DSM 45092.</title>
        <authorList>
            <person name="Schaffert L."/>
            <person name="Albersmeier A."/>
            <person name="Winkler A."/>
            <person name="Kalinowski J."/>
            <person name="Zotchev S."/>
            <person name="Ruckert C."/>
        </authorList>
    </citation>
    <scope>NUCLEOTIDE SEQUENCE [LARGE SCALE GENOMIC DNA]</scope>
    <source>
        <strain evidence="2">HPA177(T) (DSM 45092(T))</strain>
    </source>
</reference>
<gene>
    <name evidence="1" type="ORF">TL08_00225</name>
</gene>
<dbReference type="AlphaFoldDB" id="A0AAC9HKH3"/>
<sequence length="81" mass="9236">MLDELVDSQLPLVVGLSEPSARRASEYLAALVMLGQAYRWYGAGWIGRRELHERGRQCVAVLDRMARRPEGARTLRHIGRF</sequence>
<dbReference type="EMBL" id="CP014859">
    <property type="protein sequence ID" value="AOS60894.1"/>
    <property type="molecule type" value="Genomic_DNA"/>
</dbReference>
<name>A0AAC9HKH3_9PSEU</name>
<dbReference type="Proteomes" id="UP000095210">
    <property type="component" value="Chromosome"/>
</dbReference>
<dbReference type="KEGG" id="ahm:TL08_00225"/>
<organism evidence="1 2">
    <name type="scientific">Actinoalloteichus hymeniacidonis</name>
    <dbReference type="NCBI Taxonomy" id="340345"/>
    <lineage>
        <taxon>Bacteria</taxon>
        <taxon>Bacillati</taxon>
        <taxon>Actinomycetota</taxon>
        <taxon>Actinomycetes</taxon>
        <taxon>Pseudonocardiales</taxon>
        <taxon>Pseudonocardiaceae</taxon>
        <taxon>Actinoalloteichus</taxon>
    </lineage>
</organism>